<comment type="catalytic activity">
    <reaction evidence="11">
        <text>a hydroperoxide + [thioredoxin]-dithiol = an alcohol + [thioredoxin]-disulfide + H2O</text>
        <dbReference type="Rhea" id="RHEA:62620"/>
        <dbReference type="Rhea" id="RHEA-COMP:10698"/>
        <dbReference type="Rhea" id="RHEA-COMP:10700"/>
        <dbReference type="ChEBI" id="CHEBI:15377"/>
        <dbReference type="ChEBI" id="CHEBI:29950"/>
        <dbReference type="ChEBI" id="CHEBI:30879"/>
        <dbReference type="ChEBI" id="CHEBI:35924"/>
        <dbReference type="ChEBI" id="CHEBI:50058"/>
        <dbReference type="EC" id="1.11.1.24"/>
    </reaction>
</comment>
<sequence>MQKRFSPRALLLAAALGTILTLPARAALPEGSAAPGFSAPAALAGKTFQFTLKDALKRGPVVVYFYPSAYTGGCNIQAHSFSVNADKFAAAGASVIGVSLDSIERLKDFSADPDYCAGKLAVASDADGSIARAFELNIREAQAGKKDTRGAEITHGFAERSTFIVTPDGRIAATISGVAPAENVAQALDVVQTLASVAKP</sequence>
<dbReference type="GO" id="GO:0005737">
    <property type="term" value="C:cytoplasm"/>
    <property type="evidence" value="ECO:0007669"/>
    <property type="project" value="TreeGrafter"/>
</dbReference>
<dbReference type="InterPro" id="IPR050924">
    <property type="entry name" value="Peroxiredoxin_BCP/PrxQ"/>
</dbReference>
<dbReference type="SUPFAM" id="SSF52833">
    <property type="entry name" value="Thioredoxin-like"/>
    <property type="match status" value="1"/>
</dbReference>
<reference evidence="14 15" key="1">
    <citation type="submission" date="2016-10" db="EMBL/GenBank/DDBJ databases">
        <authorList>
            <person name="de Groot N.N."/>
        </authorList>
    </citation>
    <scope>NUCLEOTIDE SEQUENCE [LARGE SCALE GENOMIC DNA]</scope>
    <source>
        <strain evidence="14 15">DSM 25927</strain>
    </source>
</reference>
<dbReference type="AlphaFoldDB" id="A0A1H9DTH0"/>
<dbReference type="GO" id="GO:0008379">
    <property type="term" value="F:thioredoxin peroxidase activity"/>
    <property type="evidence" value="ECO:0007669"/>
    <property type="project" value="TreeGrafter"/>
</dbReference>
<evidence type="ECO:0000256" key="10">
    <source>
        <dbReference type="ARBA" id="ARBA00042639"/>
    </source>
</evidence>
<dbReference type="GO" id="GO:0045454">
    <property type="term" value="P:cell redox homeostasis"/>
    <property type="evidence" value="ECO:0007669"/>
    <property type="project" value="TreeGrafter"/>
</dbReference>
<dbReference type="PANTHER" id="PTHR42801:SF4">
    <property type="entry name" value="AHPC_TSA FAMILY PROTEIN"/>
    <property type="match status" value="1"/>
</dbReference>
<dbReference type="InterPro" id="IPR000866">
    <property type="entry name" value="AhpC/TSA"/>
</dbReference>
<dbReference type="InterPro" id="IPR036249">
    <property type="entry name" value="Thioredoxin-like_sf"/>
</dbReference>
<comment type="similarity">
    <text evidence="9">Belongs to the peroxiredoxin family. BCP/PrxQ subfamily.</text>
</comment>
<keyword evidence="3" id="KW-0575">Peroxidase</keyword>
<organism evidence="14 15">
    <name type="scientific">Solimonas aquatica</name>
    <dbReference type="NCBI Taxonomy" id="489703"/>
    <lineage>
        <taxon>Bacteria</taxon>
        <taxon>Pseudomonadati</taxon>
        <taxon>Pseudomonadota</taxon>
        <taxon>Gammaproteobacteria</taxon>
        <taxon>Nevskiales</taxon>
        <taxon>Nevskiaceae</taxon>
        <taxon>Solimonas</taxon>
    </lineage>
</organism>
<evidence type="ECO:0000256" key="1">
    <source>
        <dbReference type="ARBA" id="ARBA00003330"/>
    </source>
</evidence>
<dbReference type="Proteomes" id="UP000199233">
    <property type="component" value="Unassembled WGS sequence"/>
</dbReference>
<proteinExistence type="inferred from homology"/>
<keyword evidence="7" id="KW-0676">Redox-active center</keyword>
<evidence type="ECO:0000313" key="14">
    <source>
        <dbReference type="EMBL" id="SEQ16794.1"/>
    </source>
</evidence>
<feature type="chain" id="PRO_5011783719" description="thioredoxin-dependent peroxiredoxin" evidence="12">
    <location>
        <begin position="27"/>
        <end position="200"/>
    </location>
</feature>
<dbReference type="GO" id="GO:0034599">
    <property type="term" value="P:cellular response to oxidative stress"/>
    <property type="evidence" value="ECO:0007669"/>
    <property type="project" value="TreeGrafter"/>
</dbReference>
<evidence type="ECO:0000259" key="13">
    <source>
        <dbReference type="PROSITE" id="PS51352"/>
    </source>
</evidence>
<evidence type="ECO:0000256" key="3">
    <source>
        <dbReference type="ARBA" id="ARBA00022559"/>
    </source>
</evidence>
<evidence type="ECO:0000256" key="12">
    <source>
        <dbReference type="SAM" id="SignalP"/>
    </source>
</evidence>
<dbReference type="CDD" id="cd03017">
    <property type="entry name" value="PRX_BCP"/>
    <property type="match status" value="1"/>
</dbReference>
<comment type="function">
    <text evidence="1">Thiol-specific peroxidase that catalyzes the reduction of hydrogen peroxide and organic hydroperoxides to water and alcohols, respectively. Plays a role in cell protection against oxidative stress by detoxifying peroxides and as sensor of hydrogen peroxide-mediated signaling events.</text>
</comment>
<protein>
    <recommendedName>
        <fullName evidence="2">thioredoxin-dependent peroxiredoxin</fullName>
        <ecNumber evidence="2">1.11.1.24</ecNumber>
    </recommendedName>
    <alternativeName>
        <fullName evidence="8">Thioredoxin peroxidase</fullName>
    </alternativeName>
    <alternativeName>
        <fullName evidence="10">Thioredoxin-dependent peroxiredoxin Bcp</fullName>
    </alternativeName>
</protein>
<dbReference type="InterPro" id="IPR013766">
    <property type="entry name" value="Thioredoxin_domain"/>
</dbReference>
<gene>
    <name evidence="14" type="ORF">SAMN04488038_104162</name>
</gene>
<name>A0A1H9DTH0_9GAMM</name>
<evidence type="ECO:0000256" key="7">
    <source>
        <dbReference type="ARBA" id="ARBA00023284"/>
    </source>
</evidence>
<dbReference type="Pfam" id="PF00578">
    <property type="entry name" value="AhpC-TSA"/>
    <property type="match status" value="1"/>
</dbReference>
<dbReference type="EMBL" id="FOFS01000004">
    <property type="protein sequence ID" value="SEQ16794.1"/>
    <property type="molecule type" value="Genomic_DNA"/>
</dbReference>
<dbReference type="PROSITE" id="PS51352">
    <property type="entry name" value="THIOREDOXIN_2"/>
    <property type="match status" value="1"/>
</dbReference>
<keyword evidence="15" id="KW-1185">Reference proteome</keyword>
<evidence type="ECO:0000256" key="11">
    <source>
        <dbReference type="ARBA" id="ARBA00049091"/>
    </source>
</evidence>
<evidence type="ECO:0000256" key="5">
    <source>
        <dbReference type="ARBA" id="ARBA00023002"/>
    </source>
</evidence>
<dbReference type="OrthoDB" id="5572803at2"/>
<keyword evidence="4" id="KW-0049">Antioxidant</keyword>
<evidence type="ECO:0000256" key="9">
    <source>
        <dbReference type="ARBA" id="ARBA00038489"/>
    </source>
</evidence>
<dbReference type="RefSeq" id="WP_093283621.1">
    <property type="nucleotide sequence ID" value="NZ_FOFS01000004.1"/>
</dbReference>
<dbReference type="Gene3D" id="3.40.30.10">
    <property type="entry name" value="Glutaredoxin"/>
    <property type="match status" value="1"/>
</dbReference>
<dbReference type="EC" id="1.11.1.24" evidence="2"/>
<dbReference type="PANTHER" id="PTHR42801">
    <property type="entry name" value="THIOREDOXIN-DEPENDENT PEROXIDE REDUCTASE"/>
    <property type="match status" value="1"/>
</dbReference>
<keyword evidence="12" id="KW-0732">Signal</keyword>
<keyword evidence="5" id="KW-0560">Oxidoreductase</keyword>
<evidence type="ECO:0000256" key="2">
    <source>
        <dbReference type="ARBA" id="ARBA00013017"/>
    </source>
</evidence>
<dbReference type="STRING" id="489703.SAMN04488038_104162"/>
<feature type="signal peptide" evidence="12">
    <location>
        <begin position="1"/>
        <end position="26"/>
    </location>
</feature>
<accession>A0A1H9DTH0</accession>
<feature type="domain" description="Thioredoxin" evidence="13">
    <location>
        <begin position="28"/>
        <end position="193"/>
    </location>
</feature>
<evidence type="ECO:0000256" key="8">
    <source>
        <dbReference type="ARBA" id="ARBA00032824"/>
    </source>
</evidence>
<keyword evidence="6" id="KW-1015">Disulfide bond</keyword>
<evidence type="ECO:0000256" key="6">
    <source>
        <dbReference type="ARBA" id="ARBA00023157"/>
    </source>
</evidence>
<evidence type="ECO:0000256" key="4">
    <source>
        <dbReference type="ARBA" id="ARBA00022862"/>
    </source>
</evidence>
<evidence type="ECO:0000313" key="15">
    <source>
        <dbReference type="Proteomes" id="UP000199233"/>
    </source>
</evidence>